<organism evidence="1 2">
    <name type="scientific">Durio zibethinus</name>
    <name type="common">Durian</name>
    <dbReference type="NCBI Taxonomy" id="66656"/>
    <lineage>
        <taxon>Eukaryota</taxon>
        <taxon>Viridiplantae</taxon>
        <taxon>Streptophyta</taxon>
        <taxon>Embryophyta</taxon>
        <taxon>Tracheophyta</taxon>
        <taxon>Spermatophyta</taxon>
        <taxon>Magnoliopsida</taxon>
        <taxon>eudicotyledons</taxon>
        <taxon>Gunneridae</taxon>
        <taxon>Pentapetalae</taxon>
        <taxon>rosids</taxon>
        <taxon>malvids</taxon>
        <taxon>Malvales</taxon>
        <taxon>Malvaceae</taxon>
        <taxon>Helicteroideae</taxon>
        <taxon>Durio</taxon>
    </lineage>
</organism>
<dbReference type="PANTHER" id="PTHR46890">
    <property type="entry name" value="NON-LTR RETROLELEMENT REVERSE TRANSCRIPTASE-LIKE PROTEIN-RELATED"/>
    <property type="match status" value="1"/>
</dbReference>
<evidence type="ECO:0000313" key="1">
    <source>
        <dbReference type="Proteomes" id="UP000515121"/>
    </source>
</evidence>
<keyword evidence="1" id="KW-1185">Reference proteome</keyword>
<name>A0A6P6A7I5_DURZI</name>
<dbReference type="RefSeq" id="XP_022760889.1">
    <property type="nucleotide sequence ID" value="XM_022905154.1"/>
</dbReference>
<dbReference type="AlphaFoldDB" id="A0A6P6A7I5"/>
<dbReference type="GeneID" id="111307132"/>
<dbReference type="InterPro" id="IPR052343">
    <property type="entry name" value="Retrotransposon-Effector_Assoc"/>
</dbReference>
<dbReference type="Proteomes" id="UP000515121">
    <property type="component" value="Unplaced"/>
</dbReference>
<sequence>MQVANLINSAIANAEKHKGTFTGTARITQSRRKVQNQVDTGEDQNTGFFHKIMAVKQKKETIKYYMIVQLTERWKGCSQEMLASILQVSLTNEQQSMLSQNVTEEEIRKAIFLQSSEKAPGLVGNNAHFFKITWIIVEKDVIVAITIFFQHGEMFPVFNSTAIALVPKSQSLTSILEFRPISCCLVIYKAITRILTNRMHSRDSGVSQETLDLAIAHGVLSHPPKCKKVGSLWIAWIRSYMLKGRSKWEIFIKPSYRWGVNELLKQRSVASRFLMLPTKDRLKSWGMTVDEDCVSWTWMIRKVSSSGQ</sequence>
<protein>
    <submittedName>
        <fullName evidence="2">Uncharacterized protein LOC111307132</fullName>
    </submittedName>
</protein>
<evidence type="ECO:0000313" key="2">
    <source>
        <dbReference type="RefSeq" id="XP_022760889.1"/>
    </source>
</evidence>
<dbReference type="PANTHER" id="PTHR46890:SF1">
    <property type="entry name" value="REVERSE TRANSCRIPTASE DOMAIN-CONTAINING PROTEIN"/>
    <property type="match status" value="1"/>
</dbReference>
<proteinExistence type="predicted"/>
<dbReference type="OrthoDB" id="1002463at2759"/>
<accession>A0A6P6A7I5</accession>
<dbReference type="KEGG" id="dzi:111307132"/>
<reference evidence="2" key="1">
    <citation type="submission" date="2025-08" db="UniProtKB">
        <authorList>
            <consortium name="RefSeq"/>
        </authorList>
    </citation>
    <scope>IDENTIFICATION</scope>
    <source>
        <tissue evidence="2">Fruit stalk</tissue>
    </source>
</reference>
<gene>
    <name evidence="2" type="primary">LOC111307132</name>
</gene>